<feature type="compositionally biased region" description="Basic and acidic residues" evidence="9">
    <location>
        <begin position="273"/>
        <end position="282"/>
    </location>
</feature>
<dbReference type="Proteomes" id="UP000694569">
    <property type="component" value="Unplaced"/>
</dbReference>
<dbReference type="GeneTree" id="ENSGT00390000004396"/>
<keyword evidence="4 7" id="KW-0378">Hydrolase</keyword>
<dbReference type="EC" id="3.1.1.-" evidence="7"/>
<comment type="catalytic activity">
    <reaction evidence="6">
        <text>[phosphatase 2A protein]-C-terminal L-leucine methyl ester + H2O = [phosphatase 2A protein]-C-terminal L-leucine + methanol + H(+)</text>
        <dbReference type="Rhea" id="RHEA:48548"/>
        <dbReference type="Rhea" id="RHEA-COMP:12134"/>
        <dbReference type="Rhea" id="RHEA-COMP:12135"/>
        <dbReference type="ChEBI" id="CHEBI:15377"/>
        <dbReference type="ChEBI" id="CHEBI:15378"/>
        <dbReference type="ChEBI" id="CHEBI:17790"/>
        <dbReference type="ChEBI" id="CHEBI:90516"/>
        <dbReference type="ChEBI" id="CHEBI:90517"/>
        <dbReference type="EC" id="3.1.1.89"/>
    </reaction>
</comment>
<dbReference type="InterPro" id="IPR000073">
    <property type="entry name" value="AB_hydrolase_1"/>
</dbReference>
<accession>A0A8C5LZR9</accession>
<dbReference type="OrthoDB" id="194865at2759"/>
<dbReference type="Gene3D" id="3.40.50.1820">
    <property type="entry name" value="alpha/beta hydrolase"/>
    <property type="match status" value="1"/>
</dbReference>
<dbReference type="InterPro" id="IPR029058">
    <property type="entry name" value="AB_hydrolase_fold"/>
</dbReference>
<evidence type="ECO:0000256" key="3">
    <source>
        <dbReference type="ARBA" id="ARBA00022487"/>
    </source>
</evidence>
<feature type="region of interest" description="Disordered" evidence="9">
    <location>
        <begin position="11"/>
        <end position="36"/>
    </location>
</feature>
<organism evidence="11 12">
    <name type="scientific">Leptobrachium leishanense</name>
    <name type="common">Leishan spiny toad</name>
    <dbReference type="NCBI Taxonomy" id="445787"/>
    <lineage>
        <taxon>Eukaryota</taxon>
        <taxon>Metazoa</taxon>
        <taxon>Chordata</taxon>
        <taxon>Craniata</taxon>
        <taxon>Vertebrata</taxon>
        <taxon>Euteleostomi</taxon>
        <taxon>Amphibia</taxon>
        <taxon>Batrachia</taxon>
        <taxon>Anura</taxon>
        <taxon>Pelobatoidea</taxon>
        <taxon>Megophryidae</taxon>
        <taxon>Leptobrachium</taxon>
    </lineage>
</organism>
<dbReference type="Ensembl" id="ENSLLET00000004827.1">
    <property type="protein sequence ID" value="ENSLLEP00000004621.1"/>
    <property type="gene ID" value="ENSLLEG00000002870.1"/>
</dbReference>
<proteinExistence type="inferred from homology"/>
<feature type="active site" evidence="8">
    <location>
        <position position="180"/>
    </location>
</feature>
<dbReference type="InterPro" id="IPR016812">
    <property type="entry name" value="PPase_methylesterase_euk"/>
</dbReference>
<dbReference type="SUPFAM" id="SSF53474">
    <property type="entry name" value="alpha/beta-Hydrolases"/>
    <property type="match status" value="1"/>
</dbReference>
<dbReference type="PANTHER" id="PTHR14189:SF0">
    <property type="entry name" value="PROTEIN PHOSPHATASE METHYLESTERASE 1"/>
    <property type="match status" value="1"/>
</dbReference>
<keyword evidence="12" id="KW-1185">Reference proteome</keyword>
<keyword evidence="3 7" id="KW-0719">Serine esterase</keyword>
<comment type="subunit">
    <text evidence="2">Binds PPP2CA and PPP2CB.</text>
</comment>
<feature type="active site" evidence="8">
    <location>
        <position position="350"/>
    </location>
</feature>
<evidence type="ECO:0000256" key="2">
    <source>
        <dbReference type="ARBA" id="ARBA00011604"/>
    </source>
</evidence>
<comment type="function">
    <text evidence="5">Demethylates proteins that have been reversibly carboxymethylated. Demethylates PPP2CB (in vitro) and PPP2CA. Binding to PPP2CA displaces the manganese ion and inactivates the enzyme.</text>
</comment>
<reference evidence="11" key="1">
    <citation type="submission" date="2025-08" db="UniProtKB">
        <authorList>
            <consortium name="Ensembl"/>
        </authorList>
    </citation>
    <scope>IDENTIFICATION</scope>
</reference>
<evidence type="ECO:0000256" key="5">
    <source>
        <dbReference type="ARBA" id="ARBA00024698"/>
    </source>
</evidence>
<comment type="similarity">
    <text evidence="1 7">Belongs to the AB hydrolase superfamily.</text>
</comment>
<dbReference type="AlphaFoldDB" id="A0A8C5LZR9"/>
<feature type="compositionally biased region" description="Acidic residues" evidence="9">
    <location>
        <begin position="254"/>
        <end position="264"/>
    </location>
</feature>
<evidence type="ECO:0000313" key="11">
    <source>
        <dbReference type="Ensembl" id="ENSLLEP00000004621.1"/>
    </source>
</evidence>
<dbReference type="PIRSF" id="PIRSF022950">
    <property type="entry name" value="PPase_methylesterase_euk"/>
    <property type="match status" value="1"/>
</dbReference>
<evidence type="ECO:0000256" key="1">
    <source>
        <dbReference type="ARBA" id="ARBA00008645"/>
    </source>
</evidence>
<feature type="region of interest" description="Disordered" evidence="9">
    <location>
        <begin position="254"/>
        <end position="282"/>
    </location>
</feature>
<evidence type="ECO:0000256" key="9">
    <source>
        <dbReference type="SAM" id="MobiDB-lite"/>
    </source>
</evidence>
<evidence type="ECO:0000313" key="12">
    <source>
        <dbReference type="Proteomes" id="UP000694569"/>
    </source>
</evidence>
<sequence>MSALEKHLHLGMLPSRPPVPGGLQSGSKQRMGPGRKRDFSPVLWSQYFESMEDIVVESETGKDISFFSPHIGSLLGPVLLLLHGGGHSALSWAVFTVSTDPNTSCIITFCKLSLCETKVRDTEDLSAETMARDIGNVVEALYGDLPPPIMLIGHSMGGAIAVHTAVANLVPSLLGLCMIDVVEGTAMEALNSMQNFLRSRPKTFKSLENAIEWSVKSGQIRNLESARVSMAGQIKQCDEATNPDGSKAIVEGIIEEEEEDEEENGGQTINKRKKEDDTETKKERPFTWRIELSKTEKYWDGWFRGLSNLFLSCPIPKQLLLAGVDRLDKDLTIGQMQGKFQMQVLPQCGHAVHEDAPDKVAEAVATFLVRHRFAEPVGGFQW</sequence>
<protein>
    <recommendedName>
        <fullName evidence="7">Protein phosphatase methylesterase 1</fullName>
        <shortName evidence="7">PME-1</shortName>
        <ecNumber evidence="7">3.1.1.-</ecNumber>
    </recommendedName>
</protein>
<feature type="active site" evidence="8">
    <location>
        <position position="155"/>
    </location>
</feature>
<reference evidence="11" key="2">
    <citation type="submission" date="2025-09" db="UniProtKB">
        <authorList>
            <consortium name="Ensembl"/>
        </authorList>
    </citation>
    <scope>IDENTIFICATION</scope>
</reference>
<gene>
    <name evidence="11" type="primary">PPME1</name>
</gene>
<evidence type="ECO:0000256" key="8">
    <source>
        <dbReference type="PIRSR" id="PIRSR022950-1"/>
    </source>
</evidence>
<dbReference type="PANTHER" id="PTHR14189">
    <property type="entry name" value="PROTEIN PHOSPHATASE METHYLESTERASE-1 RELATED"/>
    <property type="match status" value="1"/>
</dbReference>
<dbReference type="GO" id="GO:0051723">
    <property type="term" value="F:protein methylesterase activity"/>
    <property type="evidence" value="ECO:0007669"/>
    <property type="project" value="UniProtKB-EC"/>
</dbReference>
<evidence type="ECO:0000259" key="10">
    <source>
        <dbReference type="Pfam" id="PF12697"/>
    </source>
</evidence>
<dbReference type="Pfam" id="PF12697">
    <property type="entry name" value="Abhydrolase_6"/>
    <property type="match status" value="1"/>
</dbReference>
<evidence type="ECO:0000256" key="7">
    <source>
        <dbReference type="PIRNR" id="PIRNR022950"/>
    </source>
</evidence>
<evidence type="ECO:0000256" key="4">
    <source>
        <dbReference type="ARBA" id="ARBA00022801"/>
    </source>
</evidence>
<name>A0A8C5LZR9_9ANUR</name>
<feature type="domain" description="AB hydrolase-1" evidence="10">
    <location>
        <begin position="79"/>
        <end position="363"/>
    </location>
</feature>
<evidence type="ECO:0000256" key="6">
    <source>
        <dbReference type="ARBA" id="ARBA00049203"/>
    </source>
</evidence>